<feature type="region of interest" description="Disordered" evidence="1">
    <location>
        <begin position="42"/>
        <end position="65"/>
    </location>
</feature>
<accession>A0A517P5V0</accession>
<gene>
    <name evidence="3" type="ORF">CA12_08300</name>
</gene>
<reference evidence="3 4" key="1">
    <citation type="submission" date="2019-02" db="EMBL/GenBank/DDBJ databases">
        <title>Deep-cultivation of Planctomycetes and their phenomic and genomic characterization uncovers novel biology.</title>
        <authorList>
            <person name="Wiegand S."/>
            <person name="Jogler M."/>
            <person name="Boedeker C."/>
            <person name="Pinto D."/>
            <person name="Vollmers J."/>
            <person name="Rivas-Marin E."/>
            <person name="Kohn T."/>
            <person name="Peeters S.H."/>
            <person name="Heuer A."/>
            <person name="Rast P."/>
            <person name="Oberbeckmann S."/>
            <person name="Bunk B."/>
            <person name="Jeske O."/>
            <person name="Meyerdierks A."/>
            <person name="Storesund J.E."/>
            <person name="Kallscheuer N."/>
            <person name="Luecker S."/>
            <person name="Lage O.M."/>
            <person name="Pohl T."/>
            <person name="Merkel B.J."/>
            <person name="Hornburger P."/>
            <person name="Mueller R.-W."/>
            <person name="Bruemmer F."/>
            <person name="Labrenz M."/>
            <person name="Spormann A.M."/>
            <person name="Op den Camp H."/>
            <person name="Overmann J."/>
            <person name="Amann R."/>
            <person name="Jetten M.S.M."/>
            <person name="Mascher T."/>
            <person name="Medema M.H."/>
            <person name="Devos D.P."/>
            <person name="Kaster A.-K."/>
            <person name="Ovreas L."/>
            <person name="Rohde M."/>
            <person name="Galperin M.Y."/>
            <person name="Jogler C."/>
        </authorList>
    </citation>
    <scope>NUCLEOTIDE SEQUENCE [LARGE SCALE GENOMIC DNA]</scope>
    <source>
        <strain evidence="3 4">CA12</strain>
    </source>
</reference>
<evidence type="ECO:0000256" key="1">
    <source>
        <dbReference type="SAM" id="MobiDB-lite"/>
    </source>
</evidence>
<evidence type="ECO:0008006" key="5">
    <source>
        <dbReference type="Google" id="ProtNLM"/>
    </source>
</evidence>
<name>A0A517P5V0_9PLAN</name>
<organism evidence="3 4">
    <name type="scientific">Alienimonas californiensis</name>
    <dbReference type="NCBI Taxonomy" id="2527989"/>
    <lineage>
        <taxon>Bacteria</taxon>
        <taxon>Pseudomonadati</taxon>
        <taxon>Planctomycetota</taxon>
        <taxon>Planctomycetia</taxon>
        <taxon>Planctomycetales</taxon>
        <taxon>Planctomycetaceae</taxon>
        <taxon>Alienimonas</taxon>
    </lineage>
</organism>
<dbReference type="Proteomes" id="UP000318741">
    <property type="component" value="Chromosome"/>
</dbReference>
<dbReference type="RefSeq" id="WP_145357613.1">
    <property type="nucleotide sequence ID" value="NZ_CP036265.1"/>
</dbReference>
<dbReference type="EMBL" id="CP036265">
    <property type="protein sequence ID" value="QDT14751.1"/>
    <property type="molecule type" value="Genomic_DNA"/>
</dbReference>
<evidence type="ECO:0000313" key="3">
    <source>
        <dbReference type="EMBL" id="QDT14751.1"/>
    </source>
</evidence>
<feature type="chain" id="PRO_5022086553" description="Secreted protein" evidence="2">
    <location>
        <begin position="32"/>
        <end position="65"/>
    </location>
</feature>
<sequence length="65" mass="6891" precursor="true">MRFSLLSCRPLVSLGRSAALAAALAAPVAFAAGCAEHEDGLIEPSEEDLQDLEELRQQSGGTEYK</sequence>
<keyword evidence="4" id="KW-1185">Reference proteome</keyword>
<dbReference type="KEGG" id="acaf:CA12_08300"/>
<proteinExistence type="predicted"/>
<dbReference type="PROSITE" id="PS51257">
    <property type="entry name" value="PROKAR_LIPOPROTEIN"/>
    <property type="match status" value="1"/>
</dbReference>
<feature type="signal peptide" evidence="2">
    <location>
        <begin position="1"/>
        <end position="31"/>
    </location>
</feature>
<evidence type="ECO:0000256" key="2">
    <source>
        <dbReference type="SAM" id="SignalP"/>
    </source>
</evidence>
<keyword evidence="2" id="KW-0732">Signal</keyword>
<dbReference type="AlphaFoldDB" id="A0A517P5V0"/>
<evidence type="ECO:0000313" key="4">
    <source>
        <dbReference type="Proteomes" id="UP000318741"/>
    </source>
</evidence>
<protein>
    <recommendedName>
        <fullName evidence="5">Secreted protein</fullName>
    </recommendedName>
</protein>